<dbReference type="Pfam" id="PF00989">
    <property type="entry name" value="PAS"/>
    <property type="match status" value="1"/>
</dbReference>
<evidence type="ECO:0000259" key="6">
    <source>
        <dbReference type="PROSITE" id="PS50112"/>
    </source>
</evidence>
<proteinExistence type="predicted"/>
<reference evidence="8 9" key="1">
    <citation type="submission" date="2018-08" db="EMBL/GenBank/DDBJ databases">
        <title>The metabolism and importance of syntrophic acetate oxidation coupled to methane or sulfide production in haloalkaline environments.</title>
        <authorList>
            <person name="Timmers P.H.A."/>
            <person name="Vavourakis C.D."/>
            <person name="Sorokin D.Y."/>
            <person name="Sinninghe Damste J.S."/>
            <person name="Muyzer G."/>
            <person name="Stams A.J.M."/>
            <person name="Plugge C.M."/>
        </authorList>
    </citation>
    <scope>NUCLEOTIDE SEQUENCE [LARGE SCALE GENOMIC DNA]</scope>
    <source>
        <strain evidence="8">MSAO_Arc3</strain>
    </source>
</reference>
<feature type="domain" description="PAS" evidence="6">
    <location>
        <begin position="399"/>
        <end position="470"/>
    </location>
</feature>
<dbReference type="SMART" id="SM00091">
    <property type="entry name" value="PAS"/>
    <property type="match status" value="4"/>
</dbReference>
<keyword evidence="3" id="KW-0597">Phosphoprotein</keyword>
<accession>A0A3R7YI08</accession>
<evidence type="ECO:0000313" key="9">
    <source>
        <dbReference type="Proteomes" id="UP000284763"/>
    </source>
</evidence>
<dbReference type="EC" id="2.7.13.3" evidence="2"/>
<dbReference type="NCBIfam" id="TIGR00229">
    <property type="entry name" value="sensory_box"/>
    <property type="match status" value="3"/>
</dbReference>
<dbReference type="Pfam" id="PF08448">
    <property type="entry name" value="PAS_4"/>
    <property type="match status" value="1"/>
</dbReference>
<sequence>MQSGKDKYRSLIENLPDAFAYHQIITDNKGEPIDYIFLDVNLAFEKMTGLSRYEILNKKVTDALPELKSSSFDWIGAYGKVAITGENTSFDSYSKPLKRWYKVTAYSDEPGYFATIFSDMTERKEIEEALKDYKEELAAIYENAPITMMLVDKNRKVVKINGYTASFFGKLHGEMIGKLGGEALGCLFALDSPEGCGFGPHCNECNIKNTLLDTMESGNNYHQLEVSRPFIIAGQEKQLFFLLSTIKVNIKGQTMVLVCLQNITERKKAEEALQANEAKYRSIFNSARDILIIYNKEGVIIEANEEACRSYGYSSDELMGMKGQFLVHPNYRHLFGSFIEEMQQKGYYFTEAVDIRKDGSPFYIEVKGSPFCLEGEEHILAIVRDISDRKQDEIALRRREEEFRALAENVPDLISRFDRELRHVYANPALEKELGIPREQIIGRTYADVTRAKDNVHLRNNILREVFEQGKEKEFYYNFKTPKVSRYYHARIVPEFAFDGKTVETVLAITRDITSIKEREAALYQE</sequence>
<dbReference type="CDD" id="cd00130">
    <property type="entry name" value="PAS"/>
    <property type="match status" value="2"/>
</dbReference>
<comment type="catalytic activity">
    <reaction evidence="1">
        <text>ATP + protein L-histidine = ADP + protein N-phospho-L-histidine.</text>
        <dbReference type="EC" id="2.7.13.3"/>
    </reaction>
</comment>
<gene>
    <name evidence="8" type="ORF">D5R95_05745</name>
</gene>
<dbReference type="InterPro" id="IPR052162">
    <property type="entry name" value="Sensor_kinase/Photoreceptor"/>
</dbReference>
<dbReference type="InterPro" id="IPR035965">
    <property type="entry name" value="PAS-like_dom_sf"/>
</dbReference>
<dbReference type="EMBL" id="QZAB01000358">
    <property type="protein sequence ID" value="RQD84478.1"/>
    <property type="molecule type" value="Genomic_DNA"/>
</dbReference>
<keyword evidence="5" id="KW-0418">Kinase</keyword>
<name>A0A3R7YI08_9EURY</name>
<dbReference type="PANTHER" id="PTHR43304">
    <property type="entry name" value="PHYTOCHROME-LIKE PROTEIN CPH1"/>
    <property type="match status" value="1"/>
</dbReference>
<feature type="non-terminal residue" evidence="8">
    <location>
        <position position="526"/>
    </location>
</feature>
<evidence type="ECO:0000259" key="7">
    <source>
        <dbReference type="PROSITE" id="PS50113"/>
    </source>
</evidence>
<evidence type="ECO:0000256" key="3">
    <source>
        <dbReference type="ARBA" id="ARBA00022553"/>
    </source>
</evidence>
<dbReference type="Pfam" id="PF13188">
    <property type="entry name" value="PAS_8"/>
    <property type="match status" value="2"/>
</dbReference>
<dbReference type="Proteomes" id="UP000284763">
    <property type="component" value="Unassembled WGS sequence"/>
</dbReference>
<dbReference type="InterPro" id="IPR001610">
    <property type="entry name" value="PAC"/>
</dbReference>
<feature type="domain" description="PAS" evidence="6">
    <location>
        <begin position="276"/>
        <end position="346"/>
    </location>
</feature>
<dbReference type="Gene3D" id="3.30.450.20">
    <property type="entry name" value="PAS domain"/>
    <property type="match status" value="4"/>
</dbReference>
<dbReference type="PROSITE" id="PS50113">
    <property type="entry name" value="PAC"/>
    <property type="match status" value="1"/>
</dbReference>
<protein>
    <recommendedName>
        <fullName evidence="2">histidine kinase</fullName>
        <ecNumber evidence="2">2.7.13.3</ecNumber>
    </recommendedName>
</protein>
<evidence type="ECO:0000256" key="4">
    <source>
        <dbReference type="ARBA" id="ARBA00022679"/>
    </source>
</evidence>
<evidence type="ECO:0000256" key="1">
    <source>
        <dbReference type="ARBA" id="ARBA00000085"/>
    </source>
</evidence>
<comment type="caution">
    <text evidence="8">The sequence shown here is derived from an EMBL/GenBank/DDBJ whole genome shotgun (WGS) entry which is preliminary data.</text>
</comment>
<dbReference type="InterPro" id="IPR000700">
    <property type="entry name" value="PAS-assoc_C"/>
</dbReference>
<dbReference type="InterPro" id="IPR013767">
    <property type="entry name" value="PAS_fold"/>
</dbReference>
<dbReference type="SUPFAM" id="SSF55785">
    <property type="entry name" value="PYP-like sensor domain (PAS domain)"/>
    <property type="match status" value="4"/>
</dbReference>
<evidence type="ECO:0000256" key="2">
    <source>
        <dbReference type="ARBA" id="ARBA00012438"/>
    </source>
</evidence>
<feature type="domain" description="PAS" evidence="6">
    <location>
        <begin position="133"/>
        <end position="178"/>
    </location>
</feature>
<dbReference type="PROSITE" id="PS50112">
    <property type="entry name" value="PAS"/>
    <property type="match status" value="3"/>
</dbReference>
<dbReference type="AlphaFoldDB" id="A0A3R7YI08"/>
<keyword evidence="4" id="KW-0808">Transferase</keyword>
<dbReference type="GO" id="GO:0004673">
    <property type="term" value="F:protein histidine kinase activity"/>
    <property type="evidence" value="ECO:0007669"/>
    <property type="project" value="UniProtKB-EC"/>
</dbReference>
<dbReference type="InterPro" id="IPR013656">
    <property type="entry name" value="PAS_4"/>
</dbReference>
<feature type="domain" description="PAC" evidence="7">
    <location>
        <begin position="348"/>
        <end position="398"/>
    </location>
</feature>
<dbReference type="InterPro" id="IPR000014">
    <property type="entry name" value="PAS"/>
</dbReference>
<organism evidence="8 9">
    <name type="scientific">Methanosalsum natronophilum</name>
    <dbReference type="NCBI Taxonomy" id="768733"/>
    <lineage>
        <taxon>Archaea</taxon>
        <taxon>Methanobacteriati</taxon>
        <taxon>Methanobacteriota</taxon>
        <taxon>Stenosarchaea group</taxon>
        <taxon>Methanomicrobia</taxon>
        <taxon>Methanosarcinales</taxon>
        <taxon>Methanosarcinaceae</taxon>
        <taxon>Methanosalsum</taxon>
    </lineage>
</organism>
<evidence type="ECO:0000313" key="8">
    <source>
        <dbReference type="EMBL" id="RQD84478.1"/>
    </source>
</evidence>
<dbReference type="PANTHER" id="PTHR43304:SF1">
    <property type="entry name" value="PAC DOMAIN-CONTAINING PROTEIN"/>
    <property type="match status" value="1"/>
</dbReference>
<evidence type="ECO:0000256" key="5">
    <source>
        <dbReference type="ARBA" id="ARBA00022777"/>
    </source>
</evidence>
<dbReference type="SMART" id="SM00086">
    <property type="entry name" value="PAC"/>
    <property type="match status" value="1"/>
</dbReference>